<evidence type="ECO:0000313" key="5">
    <source>
        <dbReference type="Proteomes" id="UP001151760"/>
    </source>
</evidence>
<dbReference type="InterPro" id="IPR036397">
    <property type="entry name" value="RNaseH_sf"/>
</dbReference>
<reference evidence="4" key="2">
    <citation type="submission" date="2022-01" db="EMBL/GenBank/DDBJ databases">
        <authorList>
            <person name="Yamashiro T."/>
            <person name="Shiraishi A."/>
            <person name="Satake H."/>
            <person name="Nakayama K."/>
        </authorList>
    </citation>
    <scope>NUCLEOTIDE SEQUENCE</scope>
</reference>
<evidence type="ECO:0000256" key="2">
    <source>
        <dbReference type="ARBA" id="ARBA00022801"/>
    </source>
</evidence>
<feature type="domain" description="Integrase catalytic" evidence="3">
    <location>
        <begin position="1"/>
        <end position="97"/>
    </location>
</feature>
<keyword evidence="2" id="KW-0378">Hydrolase</keyword>
<dbReference type="Gene3D" id="3.30.420.10">
    <property type="entry name" value="Ribonuclease H-like superfamily/Ribonuclease H"/>
    <property type="match status" value="1"/>
</dbReference>
<evidence type="ECO:0000313" key="4">
    <source>
        <dbReference type="EMBL" id="GJS65470.1"/>
    </source>
</evidence>
<dbReference type="SUPFAM" id="SSF53098">
    <property type="entry name" value="Ribonuclease H-like"/>
    <property type="match status" value="1"/>
</dbReference>
<dbReference type="Pfam" id="PF07727">
    <property type="entry name" value="RVT_2"/>
    <property type="match status" value="2"/>
</dbReference>
<keyword evidence="5" id="KW-1185">Reference proteome</keyword>
<accession>A0ABQ4XKU2</accession>
<sequence length="385" mass="43671">MLSLRFGGEYTSNDFVGLLKSDGTLYQTSCTDTHQQNGVVERKHRHLVGTARSFLLSADVPSQFWGEAVLTATYVINIIPTAHNSSLSPFKKLYGTLHDYSSLRVFGFRLLLLLLPYTVFMSLSPIRKLFEIHFGWVLWLRNLLHCIRLTRGTWYLCWQASAPLFAKGYSQEYGMYYEETFSPVAKMTTVRTLIALASSFQWKISQLDVKNAFLNGDLNEEVYMTPPHGIPHQSVVTSLGFVSSHHDSALFVKRSSIGRIFLSLYVDDMIIIGDDCDGIELLNAELSHWFVMIDLGLLRYFLALEIASSLKGYLLSQSKYIADLFDRVKMIDNKIVDIPLDAKAKYTPTDSDLLPNPSLYRMIVGSLVYLTMTRPDIAYLVHIVS</sequence>
<reference evidence="4" key="1">
    <citation type="journal article" date="2022" name="Int. J. Mol. Sci.">
        <title>Draft Genome of Tanacetum Coccineum: Genomic Comparison of Closely Related Tanacetum-Family Plants.</title>
        <authorList>
            <person name="Yamashiro T."/>
            <person name="Shiraishi A."/>
            <person name="Nakayama K."/>
            <person name="Satake H."/>
        </authorList>
    </citation>
    <scope>NUCLEOTIDE SEQUENCE</scope>
</reference>
<dbReference type="SUPFAM" id="SSF56672">
    <property type="entry name" value="DNA/RNA polymerases"/>
    <property type="match status" value="1"/>
</dbReference>
<evidence type="ECO:0000256" key="1">
    <source>
        <dbReference type="ARBA" id="ARBA00022723"/>
    </source>
</evidence>
<gene>
    <name evidence="4" type="ORF">Tco_0680034</name>
</gene>
<dbReference type="InterPro" id="IPR039537">
    <property type="entry name" value="Retrotran_Ty1/copia-like"/>
</dbReference>
<keyword evidence="1" id="KW-0479">Metal-binding</keyword>
<dbReference type="PANTHER" id="PTHR42648">
    <property type="entry name" value="TRANSPOSASE, PUTATIVE-RELATED"/>
    <property type="match status" value="1"/>
</dbReference>
<dbReference type="PANTHER" id="PTHR42648:SF28">
    <property type="entry name" value="TRANSPOSON-ENCODED PROTEIN WITH RIBONUCLEASE H-LIKE AND RETROVIRUS ZINC FINGER-LIKE DOMAINS"/>
    <property type="match status" value="1"/>
</dbReference>
<organism evidence="4 5">
    <name type="scientific">Tanacetum coccineum</name>
    <dbReference type="NCBI Taxonomy" id="301880"/>
    <lineage>
        <taxon>Eukaryota</taxon>
        <taxon>Viridiplantae</taxon>
        <taxon>Streptophyta</taxon>
        <taxon>Embryophyta</taxon>
        <taxon>Tracheophyta</taxon>
        <taxon>Spermatophyta</taxon>
        <taxon>Magnoliopsida</taxon>
        <taxon>eudicotyledons</taxon>
        <taxon>Gunneridae</taxon>
        <taxon>Pentapetalae</taxon>
        <taxon>asterids</taxon>
        <taxon>campanulids</taxon>
        <taxon>Asterales</taxon>
        <taxon>Asteraceae</taxon>
        <taxon>Asteroideae</taxon>
        <taxon>Anthemideae</taxon>
        <taxon>Anthemidinae</taxon>
        <taxon>Tanacetum</taxon>
    </lineage>
</organism>
<evidence type="ECO:0000259" key="3">
    <source>
        <dbReference type="PROSITE" id="PS50994"/>
    </source>
</evidence>
<dbReference type="InterPro" id="IPR001584">
    <property type="entry name" value="Integrase_cat-core"/>
</dbReference>
<dbReference type="PROSITE" id="PS50994">
    <property type="entry name" value="INTEGRASE"/>
    <property type="match status" value="1"/>
</dbReference>
<dbReference type="InterPro" id="IPR013103">
    <property type="entry name" value="RVT_2"/>
</dbReference>
<proteinExistence type="predicted"/>
<protein>
    <submittedName>
        <fullName evidence="4">Uncharacterized mitochondrial protein-like protein</fullName>
    </submittedName>
</protein>
<dbReference type="EMBL" id="BQNB010009580">
    <property type="protein sequence ID" value="GJS65470.1"/>
    <property type="molecule type" value="Genomic_DNA"/>
</dbReference>
<dbReference type="InterPro" id="IPR043502">
    <property type="entry name" value="DNA/RNA_pol_sf"/>
</dbReference>
<dbReference type="Proteomes" id="UP001151760">
    <property type="component" value="Unassembled WGS sequence"/>
</dbReference>
<name>A0ABQ4XKU2_9ASTR</name>
<dbReference type="InterPro" id="IPR012337">
    <property type="entry name" value="RNaseH-like_sf"/>
</dbReference>
<comment type="caution">
    <text evidence="4">The sequence shown here is derived from an EMBL/GenBank/DDBJ whole genome shotgun (WGS) entry which is preliminary data.</text>
</comment>